<evidence type="ECO:0000256" key="7">
    <source>
        <dbReference type="ARBA" id="ARBA00023136"/>
    </source>
</evidence>
<dbReference type="Gene3D" id="1.10.4160.10">
    <property type="entry name" value="Hydantoin permease"/>
    <property type="match status" value="1"/>
</dbReference>
<evidence type="ECO:0000256" key="2">
    <source>
        <dbReference type="ARBA" id="ARBA00008974"/>
    </source>
</evidence>
<feature type="transmembrane region" description="Helical" evidence="8">
    <location>
        <begin position="622"/>
        <end position="638"/>
    </location>
</feature>
<evidence type="ECO:0000256" key="8">
    <source>
        <dbReference type="SAM" id="Phobius"/>
    </source>
</evidence>
<dbReference type="PROSITE" id="PS50850">
    <property type="entry name" value="MFS"/>
    <property type="match status" value="1"/>
</dbReference>
<keyword evidence="7 8" id="KW-0472">Membrane</keyword>
<sequence>MRPIGPDGRAPKMFGKGSGRPYFGLTGKWLTFWVTVACATDMTLFGYDQGVFGGVVVTPDFLDQLNLNGNPSLISTVTAIYDIGCFFGAISVCAIGDPLGRKKCVLLGTTIMSIGAILQIAAFGVPQMIVGRIIAGIGNGINTSTAPVWQGETSKASWRGKLIVIEMIMNIAGFSLSNWVTYGFSFVAGSPSWRVPLAFQFLFIFILYATVPWLPESPRWLMAKGHVEEAERILADLEATDVDDPFIITQSKDIQWAVQYEKDHAVRWRDLLRGRSGDQGGTHTIRRVILGMGTQAMQQLSGINVTSYYLPTVLIESVGLTNNLARLLAACNSVSYLLFSLIGIPNVERWGRRKMMMYAAAGQFFCYTIITICIRYNEDDRLSRTTEESWAKGSIAFFFLYYVFFGIGWQGVPWLYPTEINSMAMRTKGAALGTATNWIFNFMVVEITPPGISSLQWRFYIIWCVFNFAFIPIVYFFYPETAGRTLEDLDRYFAGDAPLLVFRDKEIIASKRPERFVQGEKDEIRRHSSVTAGHVQAANEAYQRKKETEGLTWRESIAVVALAFFIISFVIALNGAIGVIHHAPFPVLARASWGFWGSYVAIISRAILAIFWFAIQNMNGANAVKCMIAAIWPSFLTLKNSIPESQGIETNTMIAFFIFWLIQVPFLCMHPNNLRWLFMAKSTIVPVAWIAILIWAFVSTDGGEMWNQKATLSGSAYSWGFLSSLTSVIGNYATLSVNQADFSRYSRVSVKWQIIYVPFLPLVFTFIAFIGIAASSAGAVKYGELNWDPIALISHWDNRACRFFGAFSFALAALGVNISANSLSAANDLTALFPRFVNIRRGQLLCAVVAWALVPWKILASAGTFLNFMVAYAVFLGPIAAIMVWDFWLVHARKYDTLALYQPHGIYRYTRGWNWRAIVAFLVGVVPNLPGLIHSINPSIEVGVGDRPYHFGWFLGFVATSIVYVVLSMYVAPQRETFIDRAVLPDEIYEQQGVADEGVSLGGSGSGSGEEGIAGEKAGWKARLTKIL</sequence>
<feature type="transmembrane region" description="Helical" evidence="8">
    <location>
        <begin position="356"/>
        <end position="374"/>
    </location>
</feature>
<dbReference type="CDD" id="cd11482">
    <property type="entry name" value="SLC-NCS1sbd_NRT1-like"/>
    <property type="match status" value="1"/>
</dbReference>
<dbReference type="NCBIfam" id="TIGR00879">
    <property type="entry name" value="SP"/>
    <property type="match status" value="1"/>
</dbReference>
<dbReference type="OrthoDB" id="6339427at2759"/>
<feature type="transmembrane region" description="Helical" evidence="8">
    <location>
        <begin position="459"/>
        <end position="478"/>
    </location>
</feature>
<accession>A0A9P5BWA3</accession>
<feature type="transmembrane region" description="Helical" evidence="8">
    <location>
        <begin position="193"/>
        <end position="214"/>
    </location>
</feature>
<dbReference type="InterPro" id="IPR003663">
    <property type="entry name" value="Sugar/inositol_transpt"/>
</dbReference>
<feature type="domain" description="Major facilitator superfamily (MFS) profile" evidence="9">
    <location>
        <begin position="34"/>
        <end position="482"/>
    </location>
</feature>
<dbReference type="Gene3D" id="1.20.1250.20">
    <property type="entry name" value="MFS general substrate transporter like domains"/>
    <property type="match status" value="1"/>
</dbReference>
<dbReference type="InterPro" id="IPR036259">
    <property type="entry name" value="MFS_trans_sf"/>
</dbReference>
<keyword evidence="6 8" id="KW-1133">Transmembrane helix</keyword>
<dbReference type="InterPro" id="IPR020846">
    <property type="entry name" value="MFS_dom"/>
</dbReference>
<dbReference type="GO" id="GO:0005351">
    <property type="term" value="F:carbohydrate:proton symporter activity"/>
    <property type="evidence" value="ECO:0007669"/>
    <property type="project" value="TreeGrafter"/>
</dbReference>
<protein>
    <recommendedName>
        <fullName evidence="9">Major facilitator superfamily (MFS) profile domain-containing protein</fullName>
    </recommendedName>
</protein>
<feature type="transmembrane region" description="Helical" evidence="8">
    <location>
        <begin position="869"/>
        <end position="892"/>
    </location>
</feature>
<evidence type="ECO:0000256" key="4">
    <source>
        <dbReference type="ARBA" id="ARBA00022448"/>
    </source>
</evidence>
<dbReference type="AlphaFoldDB" id="A0A9P5BWA3"/>
<dbReference type="InterPro" id="IPR001248">
    <property type="entry name" value="Pur-cyt_permease"/>
</dbReference>
<evidence type="ECO:0000313" key="11">
    <source>
        <dbReference type="Proteomes" id="UP000758155"/>
    </source>
</evidence>
<dbReference type="InterPro" id="IPR050360">
    <property type="entry name" value="MFS_Sugar_Transporters"/>
</dbReference>
<dbReference type="PRINTS" id="PR00171">
    <property type="entry name" value="SUGRTRNSPORT"/>
</dbReference>
<evidence type="ECO:0000259" key="9">
    <source>
        <dbReference type="PROSITE" id="PS50850"/>
    </source>
</evidence>
<dbReference type="SUPFAM" id="SSF103473">
    <property type="entry name" value="MFS general substrate transporter"/>
    <property type="match status" value="1"/>
</dbReference>
<feature type="transmembrane region" description="Helical" evidence="8">
    <location>
        <begin position="73"/>
        <end position="95"/>
    </location>
</feature>
<feature type="transmembrane region" description="Helical" evidence="8">
    <location>
        <begin position="593"/>
        <end position="615"/>
    </location>
</feature>
<evidence type="ECO:0000256" key="6">
    <source>
        <dbReference type="ARBA" id="ARBA00022989"/>
    </source>
</evidence>
<keyword evidence="5 8" id="KW-0812">Transmembrane</keyword>
<feature type="transmembrane region" description="Helical" evidence="8">
    <location>
        <begin position="844"/>
        <end position="863"/>
    </location>
</feature>
<dbReference type="Pfam" id="PF00083">
    <property type="entry name" value="Sugar_tr"/>
    <property type="match status" value="1"/>
</dbReference>
<feature type="transmembrane region" description="Helical" evidence="8">
    <location>
        <begin position="324"/>
        <end position="344"/>
    </location>
</feature>
<comment type="caution">
    <text evidence="10">The sequence shown here is derived from an EMBL/GenBank/DDBJ whole genome shotgun (WGS) entry which is preliminary data.</text>
</comment>
<comment type="subcellular location">
    <subcellularLocation>
        <location evidence="1">Membrane</location>
        <topology evidence="1">Multi-pass membrane protein</topology>
    </subcellularLocation>
</comment>
<feature type="transmembrane region" description="Helical" evidence="8">
    <location>
        <begin position="676"/>
        <end position="697"/>
    </location>
</feature>
<dbReference type="Pfam" id="PF02133">
    <property type="entry name" value="Transp_cyt_pur"/>
    <property type="match status" value="1"/>
</dbReference>
<dbReference type="FunFam" id="1.10.4160.10:FF:000001">
    <property type="entry name" value="Uracil permease, putative"/>
    <property type="match status" value="1"/>
</dbReference>
<evidence type="ECO:0000256" key="1">
    <source>
        <dbReference type="ARBA" id="ARBA00004141"/>
    </source>
</evidence>
<dbReference type="PROSITE" id="PS00216">
    <property type="entry name" value="SUGAR_TRANSPORT_1"/>
    <property type="match status" value="1"/>
</dbReference>
<feature type="transmembrane region" description="Helical" evidence="8">
    <location>
        <begin position="650"/>
        <end position="669"/>
    </location>
</feature>
<feature type="transmembrane region" description="Helical" evidence="8">
    <location>
        <begin position="395"/>
        <end position="416"/>
    </location>
</feature>
<dbReference type="InterPro" id="IPR005828">
    <property type="entry name" value="MFS_sugar_transport-like"/>
</dbReference>
<dbReference type="PANTHER" id="PTHR48022:SF26">
    <property type="entry name" value="MAJOR FACILITATOR SUPERFAMILY (MFS) PROFILE DOMAIN-CONTAINING PROTEIN-RELATED"/>
    <property type="match status" value="1"/>
</dbReference>
<feature type="transmembrane region" description="Helical" evidence="8">
    <location>
        <begin position="162"/>
        <end position="181"/>
    </location>
</feature>
<dbReference type="FunFam" id="1.20.1250.20:FF:000061">
    <property type="entry name" value="MFS sugar transporter"/>
    <property type="match status" value="1"/>
</dbReference>
<dbReference type="PANTHER" id="PTHR48022">
    <property type="entry name" value="PLASTIDIC GLUCOSE TRANSPORTER 4"/>
    <property type="match status" value="1"/>
</dbReference>
<feature type="transmembrane region" description="Helical" evidence="8">
    <location>
        <begin position="953"/>
        <end position="972"/>
    </location>
</feature>
<dbReference type="Proteomes" id="UP000758155">
    <property type="component" value="Unassembled WGS sequence"/>
</dbReference>
<feature type="transmembrane region" description="Helical" evidence="8">
    <location>
        <begin position="756"/>
        <end position="783"/>
    </location>
</feature>
<dbReference type="GO" id="GO:0016020">
    <property type="term" value="C:membrane"/>
    <property type="evidence" value="ECO:0007669"/>
    <property type="project" value="UniProtKB-SubCell"/>
</dbReference>
<keyword evidence="4" id="KW-0813">Transport</keyword>
<evidence type="ECO:0000256" key="3">
    <source>
        <dbReference type="ARBA" id="ARBA00010992"/>
    </source>
</evidence>
<feature type="transmembrane region" description="Helical" evidence="8">
    <location>
        <begin position="913"/>
        <end position="933"/>
    </location>
</feature>
<proteinExistence type="inferred from homology"/>
<keyword evidence="11" id="KW-1185">Reference proteome</keyword>
<comment type="similarity">
    <text evidence="3">Belongs to the major facilitator superfamily. Sugar transporter (TC 2.A.1.1) family.</text>
</comment>
<reference evidence="10" key="1">
    <citation type="submission" date="2019-04" db="EMBL/GenBank/DDBJ databases">
        <title>Sequencing of skin fungus with MAO and IRED activity.</title>
        <authorList>
            <person name="Marsaioli A.J."/>
            <person name="Bonatto J.M.C."/>
            <person name="Reis Junior O."/>
        </authorList>
    </citation>
    <scope>NUCLEOTIDE SEQUENCE</scope>
    <source>
        <strain evidence="10">28M1</strain>
    </source>
</reference>
<feature type="transmembrane region" description="Helical" evidence="8">
    <location>
        <begin position="129"/>
        <end position="150"/>
    </location>
</feature>
<feature type="transmembrane region" description="Helical" evidence="8">
    <location>
        <begin position="557"/>
        <end position="581"/>
    </location>
</feature>
<organism evidence="10 11">
    <name type="scientific">Didymella heteroderae</name>
    <dbReference type="NCBI Taxonomy" id="1769908"/>
    <lineage>
        <taxon>Eukaryota</taxon>
        <taxon>Fungi</taxon>
        <taxon>Dikarya</taxon>
        <taxon>Ascomycota</taxon>
        <taxon>Pezizomycotina</taxon>
        <taxon>Dothideomycetes</taxon>
        <taxon>Pleosporomycetidae</taxon>
        <taxon>Pleosporales</taxon>
        <taxon>Pleosporineae</taxon>
        <taxon>Didymellaceae</taxon>
        <taxon>Didymella</taxon>
    </lineage>
</organism>
<feature type="transmembrane region" description="Helical" evidence="8">
    <location>
        <begin position="803"/>
        <end position="823"/>
    </location>
</feature>
<name>A0A9P5BWA3_9PLEO</name>
<evidence type="ECO:0000313" key="10">
    <source>
        <dbReference type="EMBL" id="KAF3032385.1"/>
    </source>
</evidence>
<feature type="transmembrane region" description="Helical" evidence="8">
    <location>
        <begin position="717"/>
        <end position="735"/>
    </location>
</feature>
<gene>
    <name evidence="10" type="ORF">E8E12_002908</name>
</gene>
<dbReference type="EMBL" id="SWKV01000102">
    <property type="protein sequence ID" value="KAF3032385.1"/>
    <property type="molecule type" value="Genomic_DNA"/>
</dbReference>
<evidence type="ECO:0000256" key="5">
    <source>
        <dbReference type="ARBA" id="ARBA00022692"/>
    </source>
</evidence>
<comment type="similarity">
    <text evidence="2">Belongs to the purine-cytosine permease (2.A.39) family.</text>
</comment>
<feature type="transmembrane region" description="Helical" evidence="8">
    <location>
        <begin position="104"/>
        <end position="123"/>
    </location>
</feature>
<dbReference type="InterPro" id="IPR005829">
    <property type="entry name" value="Sugar_transporter_CS"/>
</dbReference>